<dbReference type="Gene3D" id="3.30.70.1290">
    <property type="entry name" value="Transposase IS200-like"/>
    <property type="match status" value="1"/>
</dbReference>
<proteinExistence type="predicted"/>
<sequence>MFADPARAMTAARALVDPRCWTRSHLLAWVLMPDHWHGLVALGEDDALPALIRRIKTSTARCVRRDQRHAGPVWARAYHDHALRKEEDLLGAARYLVMNPVRAGLVRRCGWYPYWDAVWL</sequence>
<dbReference type="KEGG" id="lmb:C9I47_2967"/>
<dbReference type="SMART" id="SM01321">
    <property type="entry name" value="Y1_Tnp"/>
    <property type="match status" value="1"/>
</dbReference>
<dbReference type="Proteomes" id="UP000249447">
    <property type="component" value="Chromosome"/>
</dbReference>
<dbReference type="GO" id="GO:0043565">
    <property type="term" value="F:sequence-specific DNA binding"/>
    <property type="evidence" value="ECO:0007669"/>
    <property type="project" value="TreeGrafter"/>
</dbReference>
<dbReference type="NCBIfam" id="NF047646">
    <property type="entry name" value="REP_Tyr_transpos"/>
    <property type="match status" value="1"/>
</dbReference>
<dbReference type="InterPro" id="IPR036515">
    <property type="entry name" value="Transposase_17_sf"/>
</dbReference>
<dbReference type="AlphaFoldDB" id="A0A2U9T7D9"/>
<dbReference type="GO" id="GO:0004803">
    <property type="term" value="F:transposase activity"/>
    <property type="evidence" value="ECO:0007669"/>
    <property type="project" value="InterPro"/>
</dbReference>
<dbReference type="SUPFAM" id="SSF143422">
    <property type="entry name" value="Transposase IS200-like"/>
    <property type="match status" value="1"/>
</dbReference>
<evidence type="ECO:0000313" key="3">
    <source>
        <dbReference type="Proteomes" id="UP000249447"/>
    </source>
</evidence>
<dbReference type="InterPro" id="IPR002686">
    <property type="entry name" value="Transposase_17"/>
</dbReference>
<keyword evidence="3" id="KW-1185">Reference proteome</keyword>
<dbReference type="EMBL" id="CP029843">
    <property type="protein sequence ID" value="AWV08636.1"/>
    <property type="molecule type" value="Genomic_DNA"/>
</dbReference>
<dbReference type="PANTHER" id="PTHR36966">
    <property type="entry name" value="REP-ASSOCIATED TYROSINE TRANSPOSASE"/>
    <property type="match status" value="1"/>
</dbReference>
<dbReference type="Pfam" id="PF01797">
    <property type="entry name" value="Y1_Tnp"/>
    <property type="match status" value="1"/>
</dbReference>
<evidence type="ECO:0000313" key="2">
    <source>
        <dbReference type="EMBL" id="AWV08636.1"/>
    </source>
</evidence>
<organism evidence="2 3">
    <name type="scientific">Marilutibacter maris</name>
    <dbReference type="NCBI Taxonomy" id="1605891"/>
    <lineage>
        <taxon>Bacteria</taxon>
        <taxon>Pseudomonadati</taxon>
        <taxon>Pseudomonadota</taxon>
        <taxon>Gammaproteobacteria</taxon>
        <taxon>Lysobacterales</taxon>
        <taxon>Lysobacteraceae</taxon>
        <taxon>Marilutibacter</taxon>
    </lineage>
</organism>
<feature type="domain" description="Transposase IS200-like" evidence="1">
    <location>
        <begin position="9"/>
        <end position="99"/>
    </location>
</feature>
<dbReference type="GO" id="GO:0006313">
    <property type="term" value="P:DNA transposition"/>
    <property type="evidence" value="ECO:0007669"/>
    <property type="project" value="InterPro"/>
</dbReference>
<accession>A0A2U9T7D9</accession>
<gene>
    <name evidence="2" type="ORF">C9I47_2967</name>
</gene>
<evidence type="ECO:0000259" key="1">
    <source>
        <dbReference type="SMART" id="SM01321"/>
    </source>
</evidence>
<dbReference type="PANTHER" id="PTHR36966:SF1">
    <property type="entry name" value="REP-ASSOCIATED TYROSINE TRANSPOSASE"/>
    <property type="match status" value="1"/>
</dbReference>
<name>A0A2U9T7D9_9GAMM</name>
<protein>
    <submittedName>
        <fullName evidence="2">Transposase</fullName>
    </submittedName>
</protein>
<reference evidence="2 3" key="1">
    <citation type="submission" date="2018-05" db="EMBL/GenBank/DDBJ databases">
        <title>The complete genome of Lysobacter maris HZ9B, a marine bacterium antagonistic against terrestrial plant pathogens.</title>
        <authorList>
            <person name="Zhang X.-Q."/>
        </authorList>
    </citation>
    <scope>NUCLEOTIDE SEQUENCE [LARGE SCALE GENOMIC DNA]</scope>
    <source>
        <strain evidence="2 3">HZ9B</strain>
    </source>
</reference>
<dbReference type="InterPro" id="IPR052715">
    <property type="entry name" value="RAYT_transposase"/>
</dbReference>